<accession>A0A6I6MI33</accession>
<organism evidence="2 3">
    <name type="scientific">Terricaulis silvestris</name>
    <dbReference type="NCBI Taxonomy" id="2686094"/>
    <lineage>
        <taxon>Bacteria</taxon>
        <taxon>Pseudomonadati</taxon>
        <taxon>Pseudomonadota</taxon>
        <taxon>Alphaproteobacteria</taxon>
        <taxon>Caulobacterales</taxon>
        <taxon>Caulobacteraceae</taxon>
        <taxon>Terricaulis</taxon>
    </lineage>
</organism>
<feature type="chain" id="PRO_5026150900" evidence="1">
    <location>
        <begin position="23"/>
        <end position="116"/>
    </location>
</feature>
<evidence type="ECO:0000313" key="3">
    <source>
        <dbReference type="Proteomes" id="UP000431269"/>
    </source>
</evidence>
<dbReference type="KEGG" id="tsv:DSM104635_01487"/>
<evidence type="ECO:0000256" key="1">
    <source>
        <dbReference type="SAM" id="SignalP"/>
    </source>
</evidence>
<proteinExistence type="predicted"/>
<keyword evidence="1" id="KW-0732">Signal</keyword>
<name>A0A6I6MI33_9CAUL</name>
<reference evidence="3" key="1">
    <citation type="submission" date="2019-12" db="EMBL/GenBank/DDBJ databases">
        <title>Complete genome of Terracaulis silvestris 0127_4.</title>
        <authorList>
            <person name="Vieira S."/>
            <person name="Riedel T."/>
            <person name="Sproer C."/>
            <person name="Pascual J."/>
            <person name="Boedeker C."/>
            <person name="Overmann J."/>
        </authorList>
    </citation>
    <scope>NUCLEOTIDE SEQUENCE [LARGE SCALE GENOMIC DNA]</scope>
    <source>
        <strain evidence="3">0127_4</strain>
    </source>
</reference>
<sequence>MRFALIATSVAAAVAVPFAVGASGPQMSGDQFLSAVRCTAYQDIARPDAELAEVKYQLNTEARLQPAATAAQARAEVRDIARNAVNSAADANVSMISQPSCAGAQLATGADSPEAV</sequence>
<dbReference type="AlphaFoldDB" id="A0A6I6MI33"/>
<dbReference type="RefSeq" id="WP_158765583.1">
    <property type="nucleotide sequence ID" value="NZ_CP047045.1"/>
</dbReference>
<gene>
    <name evidence="2" type="ORF">DSM104635_01487</name>
</gene>
<evidence type="ECO:0000313" key="2">
    <source>
        <dbReference type="EMBL" id="QGZ94660.1"/>
    </source>
</evidence>
<keyword evidence="3" id="KW-1185">Reference proteome</keyword>
<feature type="signal peptide" evidence="1">
    <location>
        <begin position="1"/>
        <end position="22"/>
    </location>
</feature>
<dbReference type="Proteomes" id="UP000431269">
    <property type="component" value="Chromosome"/>
</dbReference>
<dbReference type="EMBL" id="CP047045">
    <property type="protein sequence ID" value="QGZ94660.1"/>
    <property type="molecule type" value="Genomic_DNA"/>
</dbReference>
<protein>
    <submittedName>
        <fullName evidence="2">Uncharacterized protein</fullName>
    </submittedName>
</protein>